<dbReference type="EMBL" id="CP098502">
    <property type="protein sequence ID" value="UTI64705.1"/>
    <property type="molecule type" value="Genomic_DNA"/>
</dbReference>
<feature type="transmembrane region" description="Helical" evidence="8">
    <location>
        <begin position="154"/>
        <end position="175"/>
    </location>
</feature>
<dbReference type="Proteomes" id="UP001056035">
    <property type="component" value="Chromosome"/>
</dbReference>
<feature type="region of interest" description="Disordered" evidence="7">
    <location>
        <begin position="217"/>
        <end position="236"/>
    </location>
</feature>
<dbReference type="PANTHER" id="PTHR42709:SF6">
    <property type="entry name" value="UNDECAPRENYL PHOSPHATE TRANSPORTER A"/>
    <property type="match status" value="1"/>
</dbReference>
<keyword evidence="3" id="KW-1003">Cell membrane</keyword>
<proteinExistence type="inferred from homology"/>
<accession>A0ABY5DTA6</accession>
<evidence type="ECO:0000313" key="10">
    <source>
        <dbReference type="EMBL" id="UTI64705.1"/>
    </source>
</evidence>
<dbReference type="PANTHER" id="PTHR42709">
    <property type="entry name" value="ALKALINE PHOSPHATASE LIKE PROTEIN"/>
    <property type="match status" value="1"/>
</dbReference>
<comment type="subcellular location">
    <subcellularLocation>
        <location evidence="1">Cell membrane</location>
        <topology evidence="1">Multi-pass membrane protein</topology>
    </subcellularLocation>
</comment>
<evidence type="ECO:0000259" key="9">
    <source>
        <dbReference type="Pfam" id="PF09335"/>
    </source>
</evidence>
<evidence type="ECO:0000256" key="3">
    <source>
        <dbReference type="ARBA" id="ARBA00022475"/>
    </source>
</evidence>
<dbReference type="RefSeq" id="WP_254571404.1">
    <property type="nucleotide sequence ID" value="NZ_CP098502.1"/>
</dbReference>
<feature type="domain" description="VTT" evidence="9">
    <location>
        <begin position="48"/>
        <end position="174"/>
    </location>
</feature>
<dbReference type="InterPro" id="IPR032816">
    <property type="entry name" value="VTT_dom"/>
</dbReference>
<feature type="transmembrane region" description="Helical" evidence="8">
    <location>
        <begin position="68"/>
        <end position="92"/>
    </location>
</feature>
<evidence type="ECO:0000313" key="11">
    <source>
        <dbReference type="Proteomes" id="UP001056035"/>
    </source>
</evidence>
<organism evidence="10 11">
    <name type="scientific">Paraconexibacter antarcticus</name>
    <dbReference type="NCBI Taxonomy" id="2949664"/>
    <lineage>
        <taxon>Bacteria</taxon>
        <taxon>Bacillati</taxon>
        <taxon>Actinomycetota</taxon>
        <taxon>Thermoleophilia</taxon>
        <taxon>Solirubrobacterales</taxon>
        <taxon>Paraconexibacteraceae</taxon>
        <taxon>Paraconexibacter</taxon>
    </lineage>
</organism>
<keyword evidence="6 8" id="KW-0472">Membrane</keyword>
<evidence type="ECO:0000256" key="2">
    <source>
        <dbReference type="ARBA" id="ARBA00010792"/>
    </source>
</evidence>
<evidence type="ECO:0000256" key="7">
    <source>
        <dbReference type="SAM" id="MobiDB-lite"/>
    </source>
</evidence>
<gene>
    <name evidence="10" type="ORF">NBH00_00505</name>
</gene>
<comment type="similarity">
    <text evidence="2">Belongs to the DedA family.</text>
</comment>
<sequence>MLTLKLSAVLVLASITESLADIATRVVGDLGLGGIFLLMVPESSGIPIPSEATMLFAGFNVSEGRFSLLAAVVVASVANVVGSLIAYAIGYYGRDELLEKHLRFFHLSESHLAWGDRWFAKYGAPAVFFSRMLPVVRTFISFPAGAARMPLGRFTLLTFLGALPWNFGLCLAGKSAKDNWVDIKDKLHYVDYGVVALILLGAGYLAVRWYRGRGDDGPGTGPGRRSSGRAADVTPV</sequence>
<evidence type="ECO:0000256" key="5">
    <source>
        <dbReference type="ARBA" id="ARBA00022989"/>
    </source>
</evidence>
<evidence type="ECO:0000256" key="4">
    <source>
        <dbReference type="ARBA" id="ARBA00022692"/>
    </source>
</evidence>
<evidence type="ECO:0000256" key="6">
    <source>
        <dbReference type="ARBA" id="ARBA00023136"/>
    </source>
</evidence>
<keyword evidence="5 8" id="KW-1133">Transmembrane helix</keyword>
<keyword evidence="4 8" id="KW-0812">Transmembrane</keyword>
<dbReference type="InterPro" id="IPR051311">
    <property type="entry name" value="DedA_domain"/>
</dbReference>
<feature type="transmembrane region" description="Helical" evidence="8">
    <location>
        <begin position="187"/>
        <end position="207"/>
    </location>
</feature>
<evidence type="ECO:0000256" key="8">
    <source>
        <dbReference type="SAM" id="Phobius"/>
    </source>
</evidence>
<name>A0ABY5DTA6_9ACTN</name>
<reference evidence="10 11" key="1">
    <citation type="submission" date="2022-06" db="EMBL/GenBank/DDBJ databases">
        <title>Paraconexibacter antarcticus.</title>
        <authorList>
            <person name="Kim C.S."/>
        </authorList>
    </citation>
    <scope>NUCLEOTIDE SEQUENCE [LARGE SCALE GENOMIC DNA]</scope>
    <source>
        <strain evidence="10 11">02-257</strain>
    </source>
</reference>
<protein>
    <submittedName>
        <fullName evidence="10">DedA family protein</fullName>
    </submittedName>
</protein>
<dbReference type="Pfam" id="PF09335">
    <property type="entry name" value="VTT_dom"/>
    <property type="match status" value="1"/>
</dbReference>
<evidence type="ECO:0000256" key="1">
    <source>
        <dbReference type="ARBA" id="ARBA00004651"/>
    </source>
</evidence>
<keyword evidence="11" id="KW-1185">Reference proteome</keyword>